<protein>
    <submittedName>
        <fullName evidence="3">Uncharacterized protein</fullName>
    </submittedName>
</protein>
<sequence length="1332" mass="151917">MGVHVFAANDGCGGSYFKSESSSSKRLRRWRSDKAISVDSKSEPRMSKRLRRWTSDKAFSERKPKENAFFPKVSDCRLKEIKDSILVSSSDFRDSPDKYALSEERQMGSLFDKEFPPDSRTFTHLPNAELGKQMNVLDLLGDNLLSFNQNIPSFRGGVEVKSTVDLEGKYVMICCVFVPTIWCSDDWRMVYHTALASHELTKRDDFMLVVVPIMRKGFHYSCSAYQHFLSGFSCLAVPFDDCDRREYICSALRFHGKLKVVILDPSQKLLYHGPPNMFLEFGGAEHGAFPFTPERREICLSSCYVLQDLSLSELLGRSDPDGLLYNFSEDACITISELNHKFVGIYLCSDCTSLRNVQEVDEECRQKKYELEIVVVCCPFDRQVPPVEHEELIKGALKSSKKLLRWWFFPFDNTVCHRLRRMCGVDSHGEGVFIVDPIGKYVDPYGLPIMRDFGVDSYPFTRRNLVEKEFQRIMGLRLNSLLLPWMCVYATLVTNSGTFIINTEWLKNKIVVLYLYKEKENFLADKLALWYKKNIERKHSKVVEVVAVSIDGSSTSEQYFMDKGWLVCRADPSKSAKLCDEYFHPLCGPHETVVAFGEDGVIQSMDASHILECRGPPFDGNLREEIGREFDYAGFQYLRHYDYSSFMKKGAEIKLRIDQGMEAERDVDVLSASDGCGGSDLKSESSSSKCRRLSTSYEAFSDRTQKLLAEKACFPNVSECRLKQIKVMFCVPGCGDIFDRPDPQALSKEHKIGSYFDAECPIYSQSLARVPKAELGKRLNVLELIGNKFLSFNQKVVSFHPTTKSRRSRHLSTGARWGFNVGRKVQRIQPPKFRSGVEMESTIDVEGKHVMICCVFAPSIWCSEDGQLVYRTALASHDLARRDDFVLVVVPMMRKGFTHCRSAYENFLSGFSCHAVPFWDSPRRERICSALGFDGGIRIVVIDPSRKVLYNGEPSMFRSLGGGEDGCFPFTPERCVMSLGRGRERQDLSLGEFLGLSDTDVLWNASKDACITISELKHRFVGIYVCFDCRSLKKVREVAEECRRKKNELEIVVASCPYWGVPPNLHWELVMDALTSLNLLGGLWLFPFNNTVSRMLSEMHDSIHLDEGFYIVDPVEKFVDRYGLPIICELGMDWYPFTRKSVVEKEFQRLMGLRLSSLLLPWGCVCRRGGEVGGTVETRVEEALNNKVVLLYLYEEEEQDLAVKLTLLMGGYDDEKKNAAMMYRNVEVVAVSIDGGDTCEECFMDKGWWVCRADPSKSAKLCKELFHPRYYPHEAVVAFGEDGRIRSIDACQLLESQAPPPFLGGSNLLRQEIGRELYDAGFMYMRYYEQYS</sequence>
<proteinExistence type="predicted"/>
<accession>A0A484NI81</accession>
<keyword evidence="2" id="KW-0520">NAD</keyword>
<evidence type="ECO:0000256" key="2">
    <source>
        <dbReference type="ARBA" id="ARBA00023027"/>
    </source>
</evidence>
<organism evidence="3 4">
    <name type="scientific">Cuscuta campestris</name>
    <dbReference type="NCBI Taxonomy" id="132261"/>
    <lineage>
        <taxon>Eukaryota</taxon>
        <taxon>Viridiplantae</taxon>
        <taxon>Streptophyta</taxon>
        <taxon>Embryophyta</taxon>
        <taxon>Tracheophyta</taxon>
        <taxon>Spermatophyta</taxon>
        <taxon>Magnoliopsida</taxon>
        <taxon>eudicotyledons</taxon>
        <taxon>Gunneridae</taxon>
        <taxon>Pentapetalae</taxon>
        <taxon>asterids</taxon>
        <taxon>lamiids</taxon>
        <taxon>Solanales</taxon>
        <taxon>Convolvulaceae</taxon>
        <taxon>Cuscuteae</taxon>
        <taxon>Cuscuta</taxon>
        <taxon>Cuscuta subgen. Grammica</taxon>
        <taxon>Cuscuta sect. Cleistogrammica</taxon>
    </lineage>
</organism>
<keyword evidence="1" id="KW-0560">Oxidoreductase</keyword>
<dbReference type="InterPro" id="IPR052259">
    <property type="entry name" value="Nucleoredoxin-like"/>
</dbReference>
<reference evidence="3 4" key="1">
    <citation type="submission" date="2018-04" db="EMBL/GenBank/DDBJ databases">
        <authorList>
            <person name="Vogel A."/>
        </authorList>
    </citation>
    <scope>NUCLEOTIDE SEQUENCE [LARGE SCALE GENOMIC DNA]</scope>
</reference>
<keyword evidence="4" id="KW-1185">Reference proteome</keyword>
<evidence type="ECO:0000256" key="1">
    <source>
        <dbReference type="ARBA" id="ARBA00023002"/>
    </source>
</evidence>
<evidence type="ECO:0000313" key="4">
    <source>
        <dbReference type="Proteomes" id="UP000595140"/>
    </source>
</evidence>
<dbReference type="Proteomes" id="UP000595140">
    <property type="component" value="Unassembled WGS sequence"/>
</dbReference>
<evidence type="ECO:0000313" key="3">
    <source>
        <dbReference type="EMBL" id="VFR00674.1"/>
    </source>
</evidence>
<dbReference type="PANTHER" id="PTHR13871">
    <property type="entry name" value="THIOREDOXIN"/>
    <property type="match status" value="1"/>
</dbReference>
<dbReference type="EMBL" id="OOIL02006707">
    <property type="protein sequence ID" value="VFR00674.1"/>
    <property type="molecule type" value="Genomic_DNA"/>
</dbReference>
<dbReference type="GO" id="GO:0016491">
    <property type="term" value="F:oxidoreductase activity"/>
    <property type="evidence" value="ECO:0007669"/>
    <property type="project" value="UniProtKB-KW"/>
</dbReference>
<dbReference type="PANTHER" id="PTHR13871:SF96">
    <property type="entry name" value="THIOREDOXIN DOMAIN-CONTAINING PROTEIN"/>
    <property type="match status" value="1"/>
</dbReference>
<gene>
    <name evidence="3" type="ORF">CCAM_LOCUS42449</name>
</gene>
<name>A0A484NI81_9ASTE</name>